<organism evidence="3 4">
    <name type="scientific">Diaminobutyricimonas aerilata</name>
    <dbReference type="NCBI Taxonomy" id="1162967"/>
    <lineage>
        <taxon>Bacteria</taxon>
        <taxon>Bacillati</taxon>
        <taxon>Actinomycetota</taxon>
        <taxon>Actinomycetes</taxon>
        <taxon>Micrococcales</taxon>
        <taxon>Microbacteriaceae</taxon>
        <taxon>Diaminobutyricimonas</taxon>
    </lineage>
</organism>
<dbReference type="CDD" id="cd14846">
    <property type="entry name" value="Peptidase_M15_like"/>
    <property type="match status" value="1"/>
</dbReference>
<dbReference type="GO" id="GO:0004180">
    <property type="term" value="F:carboxypeptidase activity"/>
    <property type="evidence" value="ECO:0007669"/>
    <property type="project" value="UniProtKB-KW"/>
</dbReference>
<gene>
    <name evidence="3" type="ORF">CLV46_1030</name>
</gene>
<dbReference type="SUPFAM" id="SSF55166">
    <property type="entry name" value="Hedgehog/DD-peptidase"/>
    <property type="match status" value="1"/>
</dbReference>
<keyword evidence="3" id="KW-0378">Hydrolase</keyword>
<evidence type="ECO:0000313" key="3">
    <source>
        <dbReference type="EMBL" id="PJJ71481.1"/>
    </source>
</evidence>
<dbReference type="Proteomes" id="UP000228758">
    <property type="component" value="Unassembled WGS sequence"/>
</dbReference>
<reference evidence="3 4" key="1">
    <citation type="submission" date="2017-11" db="EMBL/GenBank/DDBJ databases">
        <title>Genomic Encyclopedia of Archaeal and Bacterial Type Strains, Phase II (KMG-II): From Individual Species to Whole Genera.</title>
        <authorList>
            <person name="Goeker M."/>
        </authorList>
    </citation>
    <scope>NUCLEOTIDE SEQUENCE [LARGE SCALE GENOMIC DNA]</scope>
    <source>
        <strain evidence="3 4">DSM 27393</strain>
    </source>
</reference>
<dbReference type="Pfam" id="PF02557">
    <property type="entry name" value="VanY"/>
    <property type="match status" value="1"/>
</dbReference>
<dbReference type="AlphaFoldDB" id="A0A2M9CHU5"/>
<keyword evidence="3" id="KW-0121">Carboxypeptidase</keyword>
<dbReference type="Gene3D" id="3.30.1380.10">
    <property type="match status" value="1"/>
</dbReference>
<sequence>MSRTTSSASLSRTALRMLAVVLVGAVATVLGIAIHQSATSTASPSTGSPTDIALGPDATSVEQGGLPEGVTAFDEGYPGVDRLEPDLLSALQEATTAAAVDGVDIVINSGWRSREHQEQLMRDAIVKYGSAEEAARWVATPDTSAHVTGAGVDVGPFEGTLWLSEFGARYGLCQIYGNEPWHYELRPEAIDQGCPEMRADATHGPGDGH</sequence>
<dbReference type="GO" id="GO:0006508">
    <property type="term" value="P:proteolysis"/>
    <property type="evidence" value="ECO:0007669"/>
    <property type="project" value="InterPro"/>
</dbReference>
<keyword evidence="4" id="KW-1185">Reference proteome</keyword>
<protein>
    <submittedName>
        <fullName evidence="3">D-alanyl-D-alanine carboxypeptidase-like protein</fullName>
    </submittedName>
</protein>
<dbReference type="InterPro" id="IPR009045">
    <property type="entry name" value="Zn_M74/Hedgehog-like"/>
</dbReference>
<feature type="region of interest" description="Disordered" evidence="1">
    <location>
        <begin position="38"/>
        <end position="58"/>
    </location>
</feature>
<accession>A0A2M9CHU5</accession>
<dbReference type="InterPro" id="IPR052179">
    <property type="entry name" value="DD-CPase-like"/>
</dbReference>
<keyword evidence="3" id="KW-0645">Protease</keyword>
<dbReference type="PANTHER" id="PTHR34385">
    <property type="entry name" value="D-ALANYL-D-ALANINE CARBOXYPEPTIDASE"/>
    <property type="match status" value="1"/>
</dbReference>
<evidence type="ECO:0000256" key="1">
    <source>
        <dbReference type="SAM" id="MobiDB-lite"/>
    </source>
</evidence>
<feature type="compositionally biased region" description="Low complexity" evidence="1">
    <location>
        <begin position="38"/>
        <end position="50"/>
    </location>
</feature>
<name>A0A2M9CHU5_9MICO</name>
<dbReference type="OrthoDB" id="3293184at2"/>
<proteinExistence type="predicted"/>
<comment type="caution">
    <text evidence="3">The sequence shown here is derived from an EMBL/GenBank/DDBJ whole genome shotgun (WGS) entry which is preliminary data.</text>
</comment>
<dbReference type="PANTHER" id="PTHR34385:SF1">
    <property type="entry name" value="PEPTIDOGLYCAN L-ALANYL-D-GLUTAMATE ENDOPEPTIDASE CWLK"/>
    <property type="match status" value="1"/>
</dbReference>
<dbReference type="EMBL" id="PGFF01000001">
    <property type="protein sequence ID" value="PJJ71481.1"/>
    <property type="molecule type" value="Genomic_DNA"/>
</dbReference>
<dbReference type="InterPro" id="IPR003709">
    <property type="entry name" value="VanY-like_core_dom"/>
</dbReference>
<evidence type="ECO:0000313" key="4">
    <source>
        <dbReference type="Proteomes" id="UP000228758"/>
    </source>
</evidence>
<feature type="domain" description="D-alanyl-D-alanine carboxypeptidase-like core" evidence="2">
    <location>
        <begin position="82"/>
        <end position="158"/>
    </location>
</feature>
<evidence type="ECO:0000259" key="2">
    <source>
        <dbReference type="Pfam" id="PF02557"/>
    </source>
</evidence>